<evidence type="ECO:0000256" key="3">
    <source>
        <dbReference type="SAM" id="SignalP"/>
    </source>
</evidence>
<dbReference type="EMBL" id="JBHUIT010000008">
    <property type="protein sequence ID" value="MFD2256415.1"/>
    <property type="molecule type" value="Genomic_DNA"/>
</dbReference>
<dbReference type="InterPro" id="IPR002035">
    <property type="entry name" value="VWF_A"/>
</dbReference>
<evidence type="ECO:0000313" key="5">
    <source>
        <dbReference type="EMBL" id="MFD2256415.1"/>
    </source>
</evidence>
<feature type="domain" description="VWFA" evidence="4">
    <location>
        <begin position="52"/>
        <end position="247"/>
    </location>
</feature>
<name>A0ABW5D6P6_9BACT</name>
<evidence type="ECO:0000256" key="1">
    <source>
        <dbReference type="SAM" id="Coils"/>
    </source>
</evidence>
<dbReference type="Proteomes" id="UP001597375">
    <property type="component" value="Unassembled WGS sequence"/>
</dbReference>
<keyword evidence="3" id="KW-0732">Signal</keyword>
<feature type="signal peptide" evidence="3">
    <location>
        <begin position="1"/>
        <end position="22"/>
    </location>
</feature>
<proteinExistence type="predicted"/>
<evidence type="ECO:0000313" key="6">
    <source>
        <dbReference type="Proteomes" id="UP001597375"/>
    </source>
</evidence>
<keyword evidence="6" id="KW-1185">Reference proteome</keyword>
<feature type="region of interest" description="Disordered" evidence="2">
    <location>
        <begin position="25"/>
        <end position="46"/>
    </location>
</feature>
<keyword evidence="1" id="KW-0175">Coiled coil</keyword>
<organism evidence="5 6">
    <name type="scientific">Luteolibacter algae</name>
    <dbReference type="NCBI Taxonomy" id="454151"/>
    <lineage>
        <taxon>Bacteria</taxon>
        <taxon>Pseudomonadati</taxon>
        <taxon>Verrucomicrobiota</taxon>
        <taxon>Verrucomicrobiia</taxon>
        <taxon>Verrucomicrobiales</taxon>
        <taxon>Verrucomicrobiaceae</taxon>
        <taxon>Luteolibacter</taxon>
    </lineage>
</organism>
<reference evidence="6" key="1">
    <citation type="journal article" date="2019" name="Int. J. Syst. Evol. Microbiol.">
        <title>The Global Catalogue of Microorganisms (GCM) 10K type strain sequencing project: providing services to taxonomists for standard genome sequencing and annotation.</title>
        <authorList>
            <consortium name="The Broad Institute Genomics Platform"/>
            <consortium name="The Broad Institute Genome Sequencing Center for Infectious Disease"/>
            <person name="Wu L."/>
            <person name="Ma J."/>
        </authorList>
    </citation>
    <scope>NUCLEOTIDE SEQUENCE [LARGE SCALE GENOMIC DNA]</scope>
    <source>
        <strain evidence="6">CGMCC 4.7106</strain>
    </source>
</reference>
<dbReference type="RefSeq" id="WP_386819624.1">
    <property type="nucleotide sequence ID" value="NZ_JBHUIT010000008.1"/>
</dbReference>
<feature type="chain" id="PRO_5046715614" evidence="3">
    <location>
        <begin position="23"/>
        <end position="396"/>
    </location>
</feature>
<evidence type="ECO:0000259" key="4">
    <source>
        <dbReference type="PROSITE" id="PS50234"/>
    </source>
</evidence>
<dbReference type="InterPro" id="IPR036465">
    <property type="entry name" value="vWFA_dom_sf"/>
</dbReference>
<accession>A0ABW5D6P6</accession>
<dbReference type="PROSITE" id="PS50234">
    <property type="entry name" value="VWFA"/>
    <property type="match status" value="1"/>
</dbReference>
<dbReference type="CDD" id="cd00198">
    <property type="entry name" value="vWFA"/>
    <property type="match status" value="1"/>
</dbReference>
<sequence length="396" mass="43853">MKFPLTLSLALAAIIAVHQVHASPARTPQVDHGPGQIDPKTTSDDDKKNRIQIALLLDTSNSMDGLIDQAKTQLWKVVNTFIDAKRDGETPYVEVALYEYGNNGNAMGNDWIRLVSPLSRDLDGLSKQLFSLKTNGGEEFCGAVIQRALGDLTWDPRKSTYKVIFIAGNESFTQGRVDARAACKEAMEKNIVVNTIHCGDRGQGIAGFWHDGAALAGGDFLIIDQDRAVPHVDAPQDERISKLSQDLNKTYIGYGRQRKEASANQKLADADAEANAKEGAAVQRAITKASNNYSNASWDLVDAVREKKVNPYKLDENELPENLRKMTPEERADFIENAAARRMEIQSEIKKLNKEREAHVAAELKKQAESGKQTLDQAMIEITRKQAKSLGYQFEE</sequence>
<dbReference type="SUPFAM" id="SSF53300">
    <property type="entry name" value="vWA-like"/>
    <property type="match status" value="1"/>
</dbReference>
<protein>
    <submittedName>
        <fullName evidence="5">VWA domain-containing protein</fullName>
    </submittedName>
</protein>
<dbReference type="Gene3D" id="3.40.50.410">
    <property type="entry name" value="von Willebrand factor, type A domain"/>
    <property type="match status" value="1"/>
</dbReference>
<feature type="coiled-coil region" evidence="1">
    <location>
        <begin position="335"/>
        <end position="381"/>
    </location>
</feature>
<evidence type="ECO:0000256" key="2">
    <source>
        <dbReference type="SAM" id="MobiDB-lite"/>
    </source>
</evidence>
<gene>
    <name evidence="5" type="ORF">ACFSSA_07000</name>
</gene>
<comment type="caution">
    <text evidence="5">The sequence shown here is derived from an EMBL/GenBank/DDBJ whole genome shotgun (WGS) entry which is preliminary data.</text>
</comment>